<dbReference type="Proteomes" id="UP001430614">
    <property type="component" value="Unassembled WGS sequence"/>
</dbReference>
<gene>
    <name evidence="1" type="ORF">LJ655_08930</name>
</gene>
<evidence type="ECO:0000313" key="1">
    <source>
        <dbReference type="EMBL" id="MCC8402015.1"/>
    </source>
</evidence>
<comment type="caution">
    <text evidence="1">The sequence shown here is derived from an EMBL/GenBank/DDBJ whole genome shotgun (WGS) entry which is preliminary data.</text>
</comment>
<reference evidence="1 2" key="1">
    <citation type="submission" date="2021-11" db="EMBL/GenBank/DDBJ databases">
        <authorList>
            <person name="Oh E.-T."/>
            <person name="Kim S.-B."/>
        </authorList>
    </citation>
    <scope>NUCLEOTIDE SEQUENCE [LARGE SCALE GENOMIC DNA]</scope>
    <source>
        <strain evidence="1 2">MMS20-SJTN17</strain>
    </source>
</reference>
<accession>A0ABS8KB61</accession>
<evidence type="ECO:0000313" key="2">
    <source>
        <dbReference type="Proteomes" id="UP001430614"/>
    </source>
</evidence>
<sequence length="59" mass="6502">MKVRDVLRCLQDAYLDAVALYLAPNSDVSDAEEVNNVLIAEDAWICERRPSADGSFSSV</sequence>
<proteinExistence type="predicted"/>
<name>A0ABS8KB61_9BURK</name>
<protein>
    <submittedName>
        <fullName evidence="1">Uncharacterized protein</fullName>
    </submittedName>
</protein>
<dbReference type="RefSeq" id="WP_230560891.1">
    <property type="nucleotide sequence ID" value="NZ_JAJITC010000004.1"/>
</dbReference>
<dbReference type="EMBL" id="JAJITC010000004">
    <property type="protein sequence ID" value="MCC8402015.1"/>
    <property type="molecule type" value="Genomic_DNA"/>
</dbReference>
<organism evidence="1 2">
    <name type="scientific">Paraburkholderia translucens</name>
    <dbReference type="NCBI Taxonomy" id="2886945"/>
    <lineage>
        <taxon>Bacteria</taxon>
        <taxon>Pseudomonadati</taxon>
        <taxon>Pseudomonadota</taxon>
        <taxon>Betaproteobacteria</taxon>
        <taxon>Burkholderiales</taxon>
        <taxon>Burkholderiaceae</taxon>
        <taxon>Paraburkholderia</taxon>
    </lineage>
</organism>
<keyword evidence="2" id="KW-1185">Reference proteome</keyword>